<organism evidence="3 4">
    <name type="scientific">Potamilus streckersoni</name>
    <dbReference type="NCBI Taxonomy" id="2493646"/>
    <lineage>
        <taxon>Eukaryota</taxon>
        <taxon>Metazoa</taxon>
        <taxon>Spiralia</taxon>
        <taxon>Lophotrochozoa</taxon>
        <taxon>Mollusca</taxon>
        <taxon>Bivalvia</taxon>
        <taxon>Autobranchia</taxon>
        <taxon>Heteroconchia</taxon>
        <taxon>Palaeoheterodonta</taxon>
        <taxon>Unionida</taxon>
        <taxon>Unionoidea</taxon>
        <taxon>Unionidae</taxon>
        <taxon>Ambleminae</taxon>
        <taxon>Lampsilini</taxon>
        <taxon>Potamilus</taxon>
    </lineage>
</organism>
<dbReference type="AlphaFoldDB" id="A0AAE0S359"/>
<evidence type="ECO:0000313" key="4">
    <source>
        <dbReference type="Proteomes" id="UP001195483"/>
    </source>
</evidence>
<accession>A0AAE0S359</accession>
<protein>
    <recommendedName>
        <fullName evidence="5">WSC domain-containing protein</fullName>
    </recommendedName>
</protein>
<feature type="transmembrane region" description="Helical" evidence="1">
    <location>
        <begin position="350"/>
        <end position="374"/>
    </location>
</feature>
<name>A0AAE0S359_9BIVA</name>
<feature type="signal peptide" evidence="2">
    <location>
        <begin position="1"/>
        <end position="23"/>
    </location>
</feature>
<keyword evidence="4" id="KW-1185">Reference proteome</keyword>
<comment type="caution">
    <text evidence="3">The sequence shown here is derived from an EMBL/GenBank/DDBJ whole genome shotgun (WGS) entry which is preliminary data.</text>
</comment>
<keyword evidence="1" id="KW-1133">Transmembrane helix</keyword>
<sequence length="541" mass="60889">MASMVFMVTTVFIICWFWIQVTAKGEFLERNMTLTWNESRKHCESIGKVLFDVKKNMSMSILKNIINETIQAWVSGTVELSEFITMSVCRETTGLQSNKNKTFDTDIISNCLTFCKDYRYIGLKETDCVCIKDDTNLKKKNECNIGCSNDPIHQCGGKESISLYEKVDSNITRQIAAGFKECVYALKNDNATKLFTESCVGGMADGGMCDSVDASDCASNILKPAGSHLCRMDLNSSYRWTQVKMFCAGIGGQLMSPSELPLNMEEKRKYWLGIHRVVTIHEAKEQMFIRNDTYCAVARKEGYTLMIEGEDCEAKHAILCQDKDILEQTASSINESTETPGQGSNADGTIIYVVVAGSAILLFAIVIIALACVFRRRNISQHRVVSTNNSSSEHNVLLQKQNTIPPAKPSRKAHSKKEHVQISYENIALVHSEQDVEMHQPGHSNSGEENYDKIELDKGRRETNDNKEDGLHTYHHTFLRKTEDQYDLTDLSRDKTPFPSVTYDTRPLTQAINSVNGEDCKVNLETYKEADNDMYTTMGPN</sequence>
<reference evidence="3" key="2">
    <citation type="journal article" date="2021" name="Genome Biol. Evol.">
        <title>Developing a high-quality reference genome for a parasitic bivalve with doubly uniparental inheritance (Bivalvia: Unionida).</title>
        <authorList>
            <person name="Smith C.H."/>
        </authorList>
    </citation>
    <scope>NUCLEOTIDE SEQUENCE</scope>
    <source>
        <strain evidence="3">CHS0354</strain>
        <tissue evidence="3">Mantle</tissue>
    </source>
</reference>
<evidence type="ECO:0008006" key="5">
    <source>
        <dbReference type="Google" id="ProtNLM"/>
    </source>
</evidence>
<keyword evidence="1" id="KW-0812">Transmembrane</keyword>
<feature type="chain" id="PRO_5041999397" description="WSC domain-containing protein" evidence="2">
    <location>
        <begin position="24"/>
        <end position="541"/>
    </location>
</feature>
<evidence type="ECO:0000256" key="1">
    <source>
        <dbReference type="SAM" id="Phobius"/>
    </source>
</evidence>
<dbReference type="EMBL" id="JAEAOA010001851">
    <property type="protein sequence ID" value="KAK3584328.1"/>
    <property type="molecule type" value="Genomic_DNA"/>
</dbReference>
<reference evidence="3" key="1">
    <citation type="journal article" date="2021" name="Genome Biol. Evol.">
        <title>A High-Quality Reference Genome for a Parasitic Bivalve with Doubly Uniparental Inheritance (Bivalvia: Unionida).</title>
        <authorList>
            <person name="Smith C.H."/>
        </authorList>
    </citation>
    <scope>NUCLEOTIDE SEQUENCE</scope>
    <source>
        <strain evidence="3">CHS0354</strain>
    </source>
</reference>
<evidence type="ECO:0000256" key="2">
    <source>
        <dbReference type="SAM" id="SignalP"/>
    </source>
</evidence>
<proteinExistence type="predicted"/>
<evidence type="ECO:0000313" key="3">
    <source>
        <dbReference type="EMBL" id="KAK3584328.1"/>
    </source>
</evidence>
<keyword evidence="1" id="KW-0472">Membrane</keyword>
<dbReference type="Proteomes" id="UP001195483">
    <property type="component" value="Unassembled WGS sequence"/>
</dbReference>
<keyword evidence="2" id="KW-0732">Signal</keyword>
<reference evidence="3" key="3">
    <citation type="submission" date="2023-05" db="EMBL/GenBank/DDBJ databases">
        <authorList>
            <person name="Smith C.H."/>
        </authorList>
    </citation>
    <scope>NUCLEOTIDE SEQUENCE</scope>
    <source>
        <strain evidence="3">CHS0354</strain>
        <tissue evidence="3">Mantle</tissue>
    </source>
</reference>
<gene>
    <name evidence="3" type="ORF">CHS0354_030998</name>
</gene>